<dbReference type="InterPro" id="IPR036397">
    <property type="entry name" value="RNaseH_sf"/>
</dbReference>
<dbReference type="KEGG" id="mku:I2456_17590"/>
<dbReference type="InterPro" id="IPR001584">
    <property type="entry name" value="Integrase_cat-core"/>
</dbReference>
<feature type="domain" description="Integrase catalytic" evidence="2">
    <location>
        <begin position="29"/>
        <end position="200"/>
    </location>
</feature>
<dbReference type="InterPro" id="IPR048020">
    <property type="entry name" value="Transpos_IS3"/>
</dbReference>
<dbReference type="EMBL" id="BLKU01000005">
    <property type="protein sequence ID" value="GFG67864.1"/>
    <property type="molecule type" value="Genomic_DNA"/>
</dbReference>
<dbReference type="Proteomes" id="UP000465306">
    <property type="component" value="Unassembled WGS sequence"/>
</dbReference>
<evidence type="ECO:0000313" key="7">
    <source>
        <dbReference type="Proteomes" id="UP000465306"/>
    </source>
</evidence>
<evidence type="ECO:0000313" key="6">
    <source>
        <dbReference type="EMBL" id="QPI36320.1"/>
    </source>
</evidence>
<dbReference type="PANTHER" id="PTHR46889:SF4">
    <property type="entry name" value="TRANSPOSASE INSO FOR INSERTION SEQUENCE ELEMENT IS911B-RELATED"/>
    <property type="match status" value="1"/>
</dbReference>
<evidence type="ECO:0000256" key="1">
    <source>
        <dbReference type="SAM" id="MobiDB-lite"/>
    </source>
</evidence>
<sequence>MDSEADGHHCTSGLNPWRARCGEIRSAGSEGGPGKRIGRNADTAPRSDPYTQHRTCEGWIYAAVVLDVYSRRVVGWSIADHLRTELVADALDMARLRRKPVGTVVHSDRGTQYTSWLFGHRLREAGLLGSMGRVASAFDNAMIESFFGSMQIELLDRRTWNTRAELATAIFEYIEAFYNPVRRHSALDYRSPIDYERHHTTTNTAA</sequence>
<keyword evidence="7" id="KW-1185">Reference proteome</keyword>
<reference evidence="3" key="2">
    <citation type="submission" date="2020-02" db="EMBL/GenBank/DDBJ databases">
        <authorList>
            <person name="Matsumoto Y."/>
            <person name="Kinjo T."/>
            <person name="Motooka D."/>
            <person name="Nabeya D."/>
            <person name="Jung N."/>
            <person name="Uechi K."/>
            <person name="Horii T."/>
            <person name="Iida T."/>
            <person name="Fujita J."/>
            <person name="Nakamura S."/>
        </authorList>
    </citation>
    <scope>NUCLEOTIDE SEQUENCE</scope>
    <source>
        <strain evidence="3">JCM 13573</strain>
    </source>
</reference>
<organism evidence="6 8">
    <name type="scientific">Mycobacterium kubicae</name>
    <dbReference type="NCBI Taxonomy" id="120959"/>
    <lineage>
        <taxon>Bacteria</taxon>
        <taxon>Bacillati</taxon>
        <taxon>Actinomycetota</taxon>
        <taxon>Actinomycetes</taxon>
        <taxon>Mycobacteriales</taxon>
        <taxon>Mycobacteriaceae</taxon>
        <taxon>Mycobacterium</taxon>
        <taxon>Mycobacterium simiae complex</taxon>
    </lineage>
</organism>
<dbReference type="Pfam" id="PF00665">
    <property type="entry name" value="rve"/>
    <property type="match status" value="1"/>
</dbReference>
<dbReference type="Pfam" id="PF13333">
    <property type="entry name" value="rve_2"/>
    <property type="match status" value="1"/>
</dbReference>
<dbReference type="InterPro" id="IPR012337">
    <property type="entry name" value="RNaseH-like_sf"/>
</dbReference>
<dbReference type="PANTHER" id="PTHR46889">
    <property type="entry name" value="TRANSPOSASE INSF FOR INSERTION SEQUENCE IS3B-RELATED"/>
    <property type="match status" value="1"/>
</dbReference>
<dbReference type="PROSITE" id="PS50994">
    <property type="entry name" value="INTEGRASE"/>
    <property type="match status" value="1"/>
</dbReference>
<reference evidence="3 7" key="1">
    <citation type="journal article" date="2019" name="Emerg. Microbes Infect.">
        <title>Comprehensive subspecies identification of 175 nontuberculous mycobacteria species based on 7547 genomic profiles.</title>
        <authorList>
            <person name="Matsumoto Y."/>
            <person name="Kinjo T."/>
            <person name="Motooka D."/>
            <person name="Nabeya D."/>
            <person name="Jung N."/>
            <person name="Uechi K."/>
            <person name="Horii T."/>
            <person name="Iida T."/>
            <person name="Fujita J."/>
            <person name="Nakamura S."/>
        </authorList>
    </citation>
    <scope>NUCLEOTIDE SEQUENCE [LARGE SCALE GENOMIC DNA]</scope>
    <source>
        <strain evidence="3 7">JCM 13573</strain>
    </source>
</reference>
<dbReference type="RefSeq" id="WP_163703924.1">
    <property type="nucleotide sequence ID" value="NZ_BLKU01000005.1"/>
</dbReference>
<dbReference type="EMBL" id="CP065047">
    <property type="protein sequence ID" value="QPI36242.1"/>
    <property type="molecule type" value="Genomic_DNA"/>
</dbReference>
<dbReference type="AlphaFoldDB" id="A0AAX1J4A2"/>
<dbReference type="NCBIfam" id="NF033516">
    <property type="entry name" value="transpos_IS3"/>
    <property type="match status" value="1"/>
</dbReference>
<dbReference type="Gene3D" id="3.30.420.10">
    <property type="entry name" value="Ribonuclease H-like superfamily/Ribonuclease H"/>
    <property type="match status" value="1"/>
</dbReference>
<evidence type="ECO:0000313" key="4">
    <source>
        <dbReference type="EMBL" id="GFG67864.1"/>
    </source>
</evidence>
<protein>
    <submittedName>
        <fullName evidence="6">IS3 family transposase</fullName>
    </submittedName>
</protein>
<dbReference type="KEGG" id="mku:I2456_17065"/>
<accession>A0AAX1J4A2</accession>
<reference evidence="6" key="3">
    <citation type="submission" date="2020-11" db="EMBL/GenBank/DDBJ databases">
        <title>Intraspecies plasmid and genomic variation of Mycobacterium kubicae revealed by the complete genome sequences of two clinical isolates.</title>
        <authorList>
            <person name="Hendrix J.R."/>
            <person name="Epperson L.E."/>
            <person name="Honda J.R."/>
            <person name="Strong M."/>
        </authorList>
    </citation>
    <scope>NUCLEOTIDE SEQUENCE</scope>
    <source>
        <strain evidence="6">JCM 13573</strain>
    </source>
</reference>
<evidence type="ECO:0000313" key="5">
    <source>
        <dbReference type="EMBL" id="QPI36242.1"/>
    </source>
</evidence>
<evidence type="ECO:0000259" key="2">
    <source>
        <dbReference type="PROSITE" id="PS50994"/>
    </source>
</evidence>
<name>A0AAX1J4A2_9MYCO</name>
<dbReference type="GO" id="GO:0003676">
    <property type="term" value="F:nucleic acid binding"/>
    <property type="evidence" value="ECO:0007669"/>
    <property type="project" value="InterPro"/>
</dbReference>
<dbReference type="InterPro" id="IPR050900">
    <property type="entry name" value="Transposase_IS3/IS150/IS904"/>
</dbReference>
<gene>
    <name evidence="5" type="ORF">I2456_17065</name>
    <name evidence="6" type="ORF">I2456_17590</name>
    <name evidence="3" type="ORF">MKUB_52470</name>
    <name evidence="4" type="ORF">MKUB_53540</name>
</gene>
<evidence type="ECO:0000313" key="8">
    <source>
        <dbReference type="Proteomes" id="UP000663583"/>
    </source>
</evidence>
<dbReference type="GO" id="GO:0015074">
    <property type="term" value="P:DNA integration"/>
    <property type="evidence" value="ECO:0007669"/>
    <property type="project" value="InterPro"/>
</dbReference>
<evidence type="ECO:0000313" key="3">
    <source>
        <dbReference type="EMBL" id="GFG67757.1"/>
    </source>
</evidence>
<dbReference type="EMBL" id="CP065047">
    <property type="protein sequence ID" value="QPI36320.1"/>
    <property type="molecule type" value="Genomic_DNA"/>
</dbReference>
<feature type="region of interest" description="Disordered" evidence="1">
    <location>
        <begin position="24"/>
        <end position="49"/>
    </location>
</feature>
<proteinExistence type="predicted"/>
<dbReference type="Proteomes" id="UP000663583">
    <property type="component" value="Chromosome"/>
</dbReference>
<dbReference type="EMBL" id="BLKU01000005">
    <property type="protein sequence ID" value="GFG67757.1"/>
    <property type="molecule type" value="Genomic_DNA"/>
</dbReference>
<dbReference type="SUPFAM" id="SSF53098">
    <property type="entry name" value="Ribonuclease H-like"/>
    <property type="match status" value="1"/>
</dbReference>